<proteinExistence type="predicted"/>
<protein>
    <recommendedName>
        <fullName evidence="3">Amidohydrolase</fullName>
    </recommendedName>
</protein>
<sequence length="54" mass="6232">MTEPVDVIHEHCTGRIDVHQHMVPEPYARWLRANGVDAPGGGRFRRGARPRRWS</sequence>
<gene>
    <name evidence="1" type="ORF">H4W81_002529</name>
</gene>
<evidence type="ECO:0000313" key="1">
    <source>
        <dbReference type="EMBL" id="MBE1559750.1"/>
    </source>
</evidence>
<evidence type="ECO:0000313" key="2">
    <source>
        <dbReference type="Proteomes" id="UP000661607"/>
    </source>
</evidence>
<comment type="caution">
    <text evidence="1">The sequence shown here is derived from an EMBL/GenBank/DDBJ whole genome shotgun (WGS) entry which is preliminary data.</text>
</comment>
<dbReference type="Proteomes" id="UP000661607">
    <property type="component" value="Unassembled WGS sequence"/>
</dbReference>
<dbReference type="RefSeq" id="WP_192774976.1">
    <property type="nucleotide sequence ID" value="NZ_BAAASY010000005.1"/>
</dbReference>
<accession>A0ABR9KCU2</accession>
<evidence type="ECO:0008006" key="3">
    <source>
        <dbReference type="Google" id="ProtNLM"/>
    </source>
</evidence>
<organism evidence="1 2">
    <name type="scientific">Nonomuraea africana</name>
    <dbReference type="NCBI Taxonomy" id="46171"/>
    <lineage>
        <taxon>Bacteria</taxon>
        <taxon>Bacillati</taxon>
        <taxon>Actinomycetota</taxon>
        <taxon>Actinomycetes</taxon>
        <taxon>Streptosporangiales</taxon>
        <taxon>Streptosporangiaceae</taxon>
        <taxon>Nonomuraea</taxon>
    </lineage>
</organism>
<name>A0ABR9KCU2_9ACTN</name>
<reference evidence="1 2" key="1">
    <citation type="submission" date="2020-10" db="EMBL/GenBank/DDBJ databases">
        <title>Sequencing the genomes of 1000 actinobacteria strains.</title>
        <authorList>
            <person name="Klenk H.-P."/>
        </authorList>
    </citation>
    <scope>NUCLEOTIDE SEQUENCE [LARGE SCALE GENOMIC DNA]</scope>
    <source>
        <strain evidence="1 2">DSM 43748</strain>
    </source>
</reference>
<dbReference type="EMBL" id="JADBEF010000001">
    <property type="protein sequence ID" value="MBE1559750.1"/>
    <property type="molecule type" value="Genomic_DNA"/>
</dbReference>
<keyword evidence="2" id="KW-1185">Reference proteome</keyword>